<evidence type="ECO:0000313" key="3">
    <source>
        <dbReference type="Proteomes" id="UP001597544"/>
    </source>
</evidence>
<gene>
    <name evidence="2" type="ORF">ACFSRY_00400</name>
</gene>
<dbReference type="Proteomes" id="UP001597544">
    <property type="component" value="Unassembled WGS sequence"/>
</dbReference>
<feature type="domain" description="LicD/FKTN/FKRP nucleotidyltransferase" evidence="1">
    <location>
        <begin position="36"/>
        <end position="143"/>
    </location>
</feature>
<name>A0ABW5IG06_9BACT</name>
<protein>
    <submittedName>
        <fullName evidence="2">Phosphorylcholine transferase LicD</fullName>
    </submittedName>
</protein>
<dbReference type="PANTHER" id="PTHR43404:SF1">
    <property type="entry name" value="MNN4P"/>
    <property type="match status" value="1"/>
</dbReference>
<keyword evidence="2" id="KW-0808">Transferase</keyword>
<sequence>MDINQMFPDERDKPTTRLKQCHAVLFRMFRIFDFLCKKHNIKYFLCSSTLKASVIYKGFRPWDDEIDVGMTRENYEKFVQHVVPNLPKDIFFQSDESDPFFPVGHIVEAKLRDKYSSYSLPESMKYIKWHSGLMIDILVFDRAYLPYNFFIFLQNRLLLLFFRRKGNKARVRALKWITKYCPIPLVYSSSFINSRKMVKTGANYFKPDELSEYLTTEFEGVPAFIPKGWHNYLIRRYGNYTLPPPLEKQKSKHSIDIPYPFTPCDHTEILYWKDRKHMTANNSRNKV</sequence>
<dbReference type="EMBL" id="JBHULU010000001">
    <property type="protein sequence ID" value="MFD2512308.1"/>
    <property type="molecule type" value="Genomic_DNA"/>
</dbReference>
<dbReference type="InterPro" id="IPR052942">
    <property type="entry name" value="LPS_cholinephosphotransferase"/>
</dbReference>
<evidence type="ECO:0000313" key="2">
    <source>
        <dbReference type="EMBL" id="MFD2512308.1"/>
    </source>
</evidence>
<accession>A0ABW5IG06</accession>
<feature type="domain" description="LicD/FKTN/FKRP nucleotidyltransferase" evidence="1">
    <location>
        <begin position="200"/>
        <end position="238"/>
    </location>
</feature>
<reference evidence="3" key="1">
    <citation type="journal article" date="2019" name="Int. J. Syst. Evol. Microbiol.">
        <title>The Global Catalogue of Microorganisms (GCM) 10K type strain sequencing project: providing services to taxonomists for standard genome sequencing and annotation.</title>
        <authorList>
            <consortium name="The Broad Institute Genomics Platform"/>
            <consortium name="The Broad Institute Genome Sequencing Center for Infectious Disease"/>
            <person name="Wu L."/>
            <person name="Ma J."/>
        </authorList>
    </citation>
    <scope>NUCLEOTIDE SEQUENCE [LARGE SCALE GENOMIC DNA]</scope>
    <source>
        <strain evidence="3">KCTC 42498</strain>
    </source>
</reference>
<dbReference type="PANTHER" id="PTHR43404">
    <property type="entry name" value="LIPOPOLYSACCHARIDE CHOLINEPHOSPHOTRANSFERASE LICD"/>
    <property type="match status" value="1"/>
</dbReference>
<comment type="caution">
    <text evidence="2">The sequence shown here is derived from an EMBL/GenBank/DDBJ whole genome shotgun (WGS) entry which is preliminary data.</text>
</comment>
<keyword evidence="3" id="KW-1185">Reference proteome</keyword>
<proteinExistence type="predicted"/>
<dbReference type="Pfam" id="PF04991">
    <property type="entry name" value="LicD"/>
    <property type="match status" value="2"/>
</dbReference>
<evidence type="ECO:0000259" key="1">
    <source>
        <dbReference type="Pfam" id="PF04991"/>
    </source>
</evidence>
<dbReference type="InterPro" id="IPR007074">
    <property type="entry name" value="LicD/FKTN/FKRP_NTP_transf"/>
</dbReference>
<dbReference type="RefSeq" id="WP_377502147.1">
    <property type="nucleotide sequence ID" value="NZ_JBHULU010000001.1"/>
</dbReference>
<dbReference type="GO" id="GO:0016740">
    <property type="term" value="F:transferase activity"/>
    <property type="evidence" value="ECO:0007669"/>
    <property type="project" value="UniProtKB-KW"/>
</dbReference>
<organism evidence="2 3">
    <name type="scientific">Pontibacter locisalis</name>
    <dbReference type="NCBI Taxonomy" id="1719035"/>
    <lineage>
        <taxon>Bacteria</taxon>
        <taxon>Pseudomonadati</taxon>
        <taxon>Bacteroidota</taxon>
        <taxon>Cytophagia</taxon>
        <taxon>Cytophagales</taxon>
        <taxon>Hymenobacteraceae</taxon>
        <taxon>Pontibacter</taxon>
    </lineage>
</organism>